<protein>
    <submittedName>
        <fullName evidence="1">Uncharacterized protein</fullName>
    </submittedName>
</protein>
<evidence type="ECO:0000313" key="1">
    <source>
        <dbReference type="EMBL" id="RDL11760.1"/>
    </source>
</evidence>
<keyword evidence="2" id="KW-1185">Reference proteome</keyword>
<evidence type="ECO:0000313" key="2">
    <source>
        <dbReference type="Proteomes" id="UP000254912"/>
    </source>
</evidence>
<dbReference type="Proteomes" id="UP000254912">
    <property type="component" value="Unassembled WGS sequence"/>
</dbReference>
<organism evidence="1 2">
    <name type="scientific">Weissella soli</name>
    <dbReference type="NCBI Taxonomy" id="155866"/>
    <lineage>
        <taxon>Bacteria</taxon>
        <taxon>Bacillati</taxon>
        <taxon>Bacillota</taxon>
        <taxon>Bacilli</taxon>
        <taxon>Lactobacillales</taxon>
        <taxon>Lactobacillaceae</taxon>
        <taxon>Weissella</taxon>
    </lineage>
</organism>
<name>A0A288QM02_9LACO</name>
<dbReference type="AlphaFoldDB" id="A0A288QM02"/>
<comment type="caution">
    <text evidence="1">The sequence shown here is derived from an EMBL/GenBank/DDBJ whole genome shotgun (WGS) entry which is preliminary data.</text>
</comment>
<dbReference type="RefSeq" id="WP_070229832.1">
    <property type="nucleotide sequence ID" value="NZ_BJYO01000002.1"/>
</dbReference>
<dbReference type="EMBL" id="QRAS01000001">
    <property type="protein sequence ID" value="RDL11760.1"/>
    <property type="molecule type" value="Genomic_DNA"/>
</dbReference>
<sequence>MAKGFLKGLALGTVAAAAGYIYYKSLSEQERADLKAKADGYYGDAKTQAKSYKAKAQEEVNKYAEITGLADNEELQAKLADLKIKSDELKAQAKELIADAKVKAEEQAADFKAKVAPEVAEEDIDIVLDADAPTLKEAFEELDAEDVVAAASEAVEPVVTEVAESVADIKDSAAGVAKAVAKEVASEAEGLSESKKSGLSGL</sequence>
<dbReference type="KEGG" id="wso:WSWS_00549"/>
<reference evidence="1 2" key="1">
    <citation type="submission" date="2018-07" db="EMBL/GenBank/DDBJ databases">
        <title>Genomic Encyclopedia of Type Strains, Phase III (KMG-III): the genomes of soil and plant-associated and newly described type strains.</title>
        <authorList>
            <person name="Whitman W."/>
        </authorList>
    </citation>
    <scope>NUCLEOTIDE SEQUENCE [LARGE SCALE GENOMIC DNA]</scope>
    <source>
        <strain evidence="1 2">CECT 7031</strain>
    </source>
</reference>
<dbReference type="GeneID" id="94545754"/>
<accession>A0A288QM02</accession>
<proteinExistence type="predicted"/>
<gene>
    <name evidence="1" type="ORF">DFP99_0178</name>
</gene>